<sequence length="144" mass="15542">MKKLSALALGSVLSLTGCAAIVGDEAQTVYVDSSPSQALFVISDNYGRIAATGTTPSTVTLPKSDGTYLGWLNYQITFSRADFQPVIMPLKTRPNAWYIFGNLTTLGAGWLIDPFWGGMYNLHPDSVHINMLPCPVGRFGSFCS</sequence>
<dbReference type="EMBL" id="CP009706">
    <property type="protein sequence ID" value="AIU72542.1"/>
    <property type="molecule type" value="Genomic_DNA"/>
</dbReference>
<evidence type="ECO:0000256" key="1">
    <source>
        <dbReference type="SAM" id="SignalP"/>
    </source>
</evidence>
<organism evidence="2 3">
    <name type="scientific">Hafnia alvei FB1</name>
    <dbReference type="NCBI Taxonomy" id="1453496"/>
    <lineage>
        <taxon>Bacteria</taxon>
        <taxon>Pseudomonadati</taxon>
        <taxon>Pseudomonadota</taxon>
        <taxon>Gammaproteobacteria</taxon>
        <taxon>Enterobacterales</taxon>
        <taxon>Hafniaceae</taxon>
        <taxon>Hafnia</taxon>
    </lineage>
</organism>
<gene>
    <name evidence="2" type="ORF">AT03_09180</name>
</gene>
<proteinExistence type="predicted"/>
<dbReference type="PATRIC" id="fig|1453496.5.peg.1836"/>
<dbReference type="KEGG" id="hav:AT03_09180"/>
<dbReference type="PROSITE" id="PS51257">
    <property type="entry name" value="PROKAR_LIPOPROTEIN"/>
    <property type="match status" value="1"/>
</dbReference>
<evidence type="ECO:0008006" key="4">
    <source>
        <dbReference type="Google" id="ProtNLM"/>
    </source>
</evidence>
<dbReference type="OrthoDB" id="194242at2"/>
<keyword evidence="1" id="KW-0732">Signal</keyword>
<reference evidence="2 3" key="1">
    <citation type="journal article" date="2014" name="Gut Pathog.">
        <title>Gene clusters of Hafnia alvei strain FB1 important in survival and pathogenesis: a draft genome perspective.</title>
        <authorList>
            <person name="Tan J.Y."/>
            <person name="Yin W.F."/>
            <person name="Chan K.G."/>
        </authorList>
    </citation>
    <scope>NUCLEOTIDE SEQUENCE [LARGE SCALE GENOMIC DNA]</scope>
    <source>
        <strain evidence="2 3">FB1</strain>
    </source>
</reference>
<dbReference type="Proteomes" id="UP000029986">
    <property type="component" value="Chromosome"/>
</dbReference>
<evidence type="ECO:0000313" key="3">
    <source>
        <dbReference type="Proteomes" id="UP000029986"/>
    </source>
</evidence>
<dbReference type="eggNOG" id="ENOG5032U4H">
    <property type="taxonomic scope" value="Bacteria"/>
</dbReference>
<feature type="signal peptide" evidence="1">
    <location>
        <begin position="1"/>
        <end position="19"/>
    </location>
</feature>
<protein>
    <recommendedName>
        <fullName evidence="4">Lipoprotein</fullName>
    </recommendedName>
</protein>
<keyword evidence="3" id="KW-1185">Reference proteome</keyword>
<dbReference type="RefSeq" id="WP_025801718.1">
    <property type="nucleotide sequence ID" value="NZ_CP009706.1"/>
</dbReference>
<dbReference type="AlphaFoldDB" id="A0A097R1F0"/>
<evidence type="ECO:0000313" key="2">
    <source>
        <dbReference type="EMBL" id="AIU72542.1"/>
    </source>
</evidence>
<name>A0A097R1F0_HAFAL</name>
<feature type="chain" id="PRO_5001937706" description="Lipoprotein" evidence="1">
    <location>
        <begin position="20"/>
        <end position="144"/>
    </location>
</feature>
<dbReference type="HOGENOM" id="CLU_124448_0_0_6"/>
<accession>A0A097R1F0</accession>